<comment type="caution">
    <text evidence="2">The sequence shown here is derived from an EMBL/GenBank/DDBJ whole genome shotgun (WGS) entry which is preliminary data.</text>
</comment>
<feature type="compositionally biased region" description="Basic and acidic residues" evidence="1">
    <location>
        <begin position="1"/>
        <end position="14"/>
    </location>
</feature>
<protein>
    <submittedName>
        <fullName evidence="2">Uncharacterized protein</fullName>
    </submittedName>
</protein>
<sequence>MSLKRSADHFDSNPRRAKTSRTGVRLELGKTFEPKKLYTKHAESGVGNNFHSVSYPLALIPYSSWFVLHHGKGGKQNHQYTCSKCNKKRAKTTPHERKLFLVAERLSWHGFRGIVPAAEKALNEGQLRAVNFELGITDPAVEESSSLMAGGKKSQSNPFYPYQSEEEMEAALAFLRHTNRLSEVSFNMWLSTVDSMSMELNVTENERPALNKVPSSVSNSIAGQPSIGMIHDKARVPPASSIPTPFRPSTSVEQSWLESVRPLVAFSHDTVKKRDRHQKQSSIEEEAIKRLMAMAAKDPKIQRIMDGLGKADVKAIKAFGDLCTSVLNEIHDAWAPRCDKSHAVAETSSTGAAARGCVPYRSSSRKMKKKDTQGVVEAVAARAASNPKFRALMRNVASGKANKTENAEFQKVYTEVKFEAAAKVMPNEPAESKWPSSPHMEEPTPEKIMAKHSLLFKDIPPPVVHRISEIASLDKSFEALLAKAGNQSATPDEMKAFDSLVNRCYLYWTNDQQALELELGMPKGWEIHEVRDFREGREKYRILSAVERGGVQSSTIHYMISRACDVRILGRLFWHISSGRSTQQQNEIFLDIINCFERFFFRNNVPEFQETMARLEIAIKDAFIGDMTYRYAPVLPQPVWTQTLADVAKIRAMVKHLYPLGPIAETYGENGLCWVDLANVVNPQDRIDVEKAEIPIADFEQMYPSVARTLNRNLTLNQQITAGVAAKHLQATNSSSSGSGARFDSLQQQGSSSSKAAPLPTPLSSHNNKKFDTTKVLDDAQADALKGSLDFLKDKKLKPATSFRTLKEFYSLLDDIERTSYVGSRYLEMYAEYLHKERCNECWLRGMGVEVEEEVQNNEADQEREKAGNDGGYNDEEGDEDEEDC</sequence>
<gene>
    <name evidence="2" type="ORF">E6O75_ATG11611</name>
</gene>
<dbReference type="EMBL" id="SNSC02000018">
    <property type="protein sequence ID" value="TID16493.1"/>
    <property type="molecule type" value="Genomic_DNA"/>
</dbReference>
<feature type="region of interest" description="Disordered" evidence="1">
    <location>
        <begin position="854"/>
        <end position="885"/>
    </location>
</feature>
<evidence type="ECO:0000313" key="3">
    <source>
        <dbReference type="Proteomes" id="UP000298493"/>
    </source>
</evidence>
<organism evidence="2 3">
    <name type="scientific">Venturia nashicola</name>
    <dbReference type="NCBI Taxonomy" id="86259"/>
    <lineage>
        <taxon>Eukaryota</taxon>
        <taxon>Fungi</taxon>
        <taxon>Dikarya</taxon>
        <taxon>Ascomycota</taxon>
        <taxon>Pezizomycotina</taxon>
        <taxon>Dothideomycetes</taxon>
        <taxon>Pleosporomycetidae</taxon>
        <taxon>Venturiales</taxon>
        <taxon>Venturiaceae</taxon>
        <taxon>Venturia</taxon>
    </lineage>
</organism>
<reference evidence="2 3" key="1">
    <citation type="submission" date="2019-04" db="EMBL/GenBank/DDBJ databases">
        <title>High contiguity whole genome sequence and gene annotation resource for two Venturia nashicola isolates.</title>
        <authorList>
            <person name="Prokchorchik M."/>
            <person name="Won K."/>
            <person name="Lee Y."/>
            <person name="Choi E.D."/>
            <person name="Segonzac C."/>
            <person name="Sohn K.H."/>
        </authorList>
    </citation>
    <scope>NUCLEOTIDE SEQUENCE [LARGE SCALE GENOMIC DNA]</scope>
    <source>
        <strain evidence="2 3">PRI2</strain>
    </source>
</reference>
<accession>A0A4Z1P444</accession>
<keyword evidence="3" id="KW-1185">Reference proteome</keyword>
<feature type="compositionally biased region" description="Acidic residues" evidence="1">
    <location>
        <begin position="873"/>
        <end position="885"/>
    </location>
</feature>
<feature type="region of interest" description="Disordered" evidence="1">
    <location>
        <begin position="731"/>
        <end position="772"/>
    </location>
</feature>
<dbReference type="Proteomes" id="UP000298493">
    <property type="component" value="Unassembled WGS sequence"/>
</dbReference>
<feature type="compositionally biased region" description="Polar residues" evidence="1">
    <location>
        <begin position="745"/>
        <end position="755"/>
    </location>
</feature>
<name>A0A4Z1P444_9PEZI</name>
<evidence type="ECO:0000313" key="2">
    <source>
        <dbReference type="EMBL" id="TID16493.1"/>
    </source>
</evidence>
<feature type="region of interest" description="Disordered" evidence="1">
    <location>
        <begin position="1"/>
        <end position="22"/>
    </location>
</feature>
<dbReference type="AlphaFoldDB" id="A0A4Z1P444"/>
<proteinExistence type="predicted"/>
<evidence type="ECO:0000256" key="1">
    <source>
        <dbReference type="SAM" id="MobiDB-lite"/>
    </source>
</evidence>